<sequence>MDVCFLEAATVNNLSIVQFPFILKSPLSTNVMCRETGTMFQKGICVKSSVKLSEIAS</sequence>
<organism evidence="1 2">
    <name type="scientific">Trichinella nativa</name>
    <dbReference type="NCBI Taxonomy" id="6335"/>
    <lineage>
        <taxon>Eukaryota</taxon>
        <taxon>Metazoa</taxon>
        <taxon>Ecdysozoa</taxon>
        <taxon>Nematoda</taxon>
        <taxon>Enoplea</taxon>
        <taxon>Dorylaimia</taxon>
        <taxon>Trichinellida</taxon>
        <taxon>Trichinellidae</taxon>
        <taxon>Trichinella</taxon>
    </lineage>
</organism>
<dbReference type="OrthoDB" id="5924122at2759"/>
<accession>A0A0V1KIR4</accession>
<proteinExistence type="predicted"/>
<name>A0A0V1KIR4_9BILA</name>
<protein>
    <submittedName>
        <fullName evidence="1">Uncharacterized protein</fullName>
    </submittedName>
</protein>
<dbReference type="Proteomes" id="UP000054721">
    <property type="component" value="Unassembled WGS sequence"/>
</dbReference>
<dbReference type="AlphaFoldDB" id="A0A0V1KIR4"/>
<evidence type="ECO:0000313" key="2">
    <source>
        <dbReference type="Proteomes" id="UP000054721"/>
    </source>
</evidence>
<dbReference type="EMBL" id="JYDW01001445">
    <property type="protein sequence ID" value="KRZ47075.1"/>
    <property type="molecule type" value="Genomic_DNA"/>
</dbReference>
<keyword evidence="2" id="KW-1185">Reference proteome</keyword>
<evidence type="ECO:0000313" key="1">
    <source>
        <dbReference type="EMBL" id="KRZ47075.1"/>
    </source>
</evidence>
<comment type="caution">
    <text evidence="1">The sequence shown here is derived from an EMBL/GenBank/DDBJ whole genome shotgun (WGS) entry which is preliminary data.</text>
</comment>
<reference evidence="1 2" key="1">
    <citation type="submission" date="2015-05" db="EMBL/GenBank/DDBJ databases">
        <title>Evolution of Trichinella species and genotypes.</title>
        <authorList>
            <person name="Korhonen P.K."/>
            <person name="Edoardo P."/>
            <person name="Giuseppe L.R."/>
            <person name="Gasser R.B."/>
        </authorList>
    </citation>
    <scope>NUCLEOTIDE SEQUENCE [LARGE SCALE GENOMIC DNA]</scope>
    <source>
        <strain evidence="1">ISS10</strain>
    </source>
</reference>
<gene>
    <name evidence="1" type="ORF">T02_1941</name>
</gene>